<evidence type="ECO:0000256" key="1">
    <source>
        <dbReference type="ARBA" id="ARBA00009865"/>
    </source>
</evidence>
<dbReference type="Proteomes" id="UP000664132">
    <property type="component" value="Unassembled WGS sequence"/>
</dbReference>
<evidence type="ECO:0000256" key="4">
    <source>
        <dbReference type="RuleBase" id="RU361187"/>
    </source>
</evidence>
<dbReference type="InterPro" id="IPR013320">
    <property type="entry name" value="ConA-like_dom_sf"/>
</dbReference>
<dbReference type="SUPFAM" id="SSF75005">
    <property type="entry name" value="Arabinanase/levansucrase/invertase"/>
    <property type="match status" value="1"/>
</dbReference>
<evidence type="ECO:0000256" key="3">
    <source>
        <dbReference type="ARBA" id="ARBA00023295"/>
    </source>
</evidence>
<proteinExistence type="inferred from homology"/>
<protein>
    <recommendedName>
        <fullName evidence="6">Beta-xylosidase C-terminal Concanavalin A-like domain-containing protein</fullName>
    </recommendedName>
</protein>
<dbReference type="InterPro" id="IPR023296">
    <property type="entry name" value="Glyco_hydro_beta-prop_sf"/>
</dbReference>
<organism evidence="7 8">
    <name type="scientific">Cadophora malorum</name>
    <dbReference type="NCBI Taxonomy" id="108018"/>
    <lineage>
        <taxon>Eukaryota</taxon>
        <taxon>Fungi</taxon>
        <taxon>Dikarya</taxon>
        <taxon>Ascomycota</taxon>
        <taxon>Pezizomycotina</taxon>
        <taxon>Leotiomycetes</taxon>
        <taxon>Helotiales</taxon>
        <taxon>Ploettnerulaceae</taxon>
        <taxon>Cadophora</taxon>
    </lineage>
</organism>
<keyword evidence="8" id="KW-1185">Reference proteome</keyword>
<feature type="chain" id="PRO_5034688399" description="Beta-xylosidase C-terminal Concanavalin A-like domain-containing protein" evidence="5">
    <location>
        <begin position="21"/>
        <end position="520"/>
    </location>
</feature>
<dbReference type="OrthoDB" id="2139957at2759"/>
<keyword evidence="5" id="KW-0732">Signal</keyword>
<evidence type="ECO:0000256" key="5">
    <source>
        <dbReference type="SAM" id="SignalP"/>
    </source>
</evidence>
<comment type="caution">
    <text evidence="7">The sequence shown here is derived from an EMBL/GenBank/DDBJ whole genome shotgun (WGS) entry which is preliminary data.</text>
</comment>
<dbReference type="Gene3D" id="2.60.120.200">
    <property type="match status" value="1"/>
</dbReference>
<name>A0A8H7TKT2_9HELO</name>
<dbReference type="GO" id="GO:0004553">
    <property type="term" value="F:hydrolase activity, hydrolyzing O-glycosyl compounds"/>
    <property type="evidence" value="ECO:0007669"/>
    <property type="project" value="InterPro"/>
</dbReference>
<dbReference type="EMBL" id="JAFJYH010000072">
    <property type="protein sequence ID" value="KAG4421025.1"/>
    <property type="molecule type" value="Genomic_DNA"/>
</dbReference>
<dbReference type="AlphaFoldDB" id="A0A8H7TKT2"/>
<dbReference type="GO" id="GO:0005975">
    <property type="term" value="P:carbohydrate metabolic process"/>
    <property type="evidence" value="ECO:0007669"/>
    <property type="project" value="InterPro"/>
</dbReference>
<evidence type="ECO:0000256" key="2">
    <source>
        <dbReference type="ARBA" id="ARBA00022801"/>
    </source>
</evidence>
<sequence>MYFNFKVLLTSLMAGMPAFAVTFSNPVLWEDLADLDIFRVGDTYYYSASNMHYSPGAPILSSTDLVNWKYIGHSIPTLSFGSKYDMSGGATAYVKGIYASTMRYRTSNKTWYWYGCIEYGGTYVFTSSSPTGPWKQAAKISTCYYDAGLLIDDNDTMYIAYGNTQLSVAQLSADGLSQVKTQVVYNTPSSIGVLEGSRMYKKDGAYYIFVTKPANGQYVLRSTSGPFGPYTVKQLLLNLGSPIPSGGVPHQGGLVQTAAGSWYYMAFVDSYPGGRVPVLAPISWGSDGYPALQLVNGAWGTSYTAPLTLSPTSHTGTDSFSGSSLGPEWEWNHNPDTSKFSVNNGLTLQTATVTSDLYHARNTLSHRILGPTSSGTIVLDFASMADGDRAGLAMLRDTSAWIGIRKDGSSIKISMWSGLTMTSTWATASTGSESASATISGTRVWLRIYADIHVGSGKQAQFFYSTDGQNFTKIGALTLNNAWNFFPGYRYAIFNFATKGLGGSVKIGSFTVDSPGRTLT</sequence>
<dbReference type="PANTHER" id="PTHR42812:SF15">
    <property type="entry name" value="HYDROLASE, PUTATIVE (AFU_ORTHOLOGUE AFUA_2G00930)-RELATED"/>
    <property type="match status" value="1"/>
</dbReference>
<feature type="domain" description="Beta-xylosidase C-terminal Concanavalin A-like" evidence="6">
    <location>
        <begin position="318"/>
        <end position="511"/>
    </location>
</feature>
<evidence type="ECO:0000259" key="6">
    <source>
        <dbReference type="Pfam" id="PF17851"/>
    </source>
</evidence>
<dbReference type="CDD" id="cd09001">
    <property type="entry name" value="GH43_FsAxh1-like"/>
    <property type="match status" value="1"/>
</dbReference>
<accession>A0A8H7TKT2</accession>
<dbReference type="Pfam" id="PF17851">
    <property type="entry name" value="GH43_C2"/>
    <property type="match status" value="1"/>
</dbReference>
<evidence type="ECO:0000313" key="8">
    <source>
        <dbReference type="Proteomes" id="UP000664132"/>
    </source>
</evidence>
<keyword evidence="3 4" id="KW-0326">Glycosidase</keyword>
<dbReference type="Pfam" id="PF04616">
    <property type="entry name" value="Glyco_hydro_43"/>
    <property type="match status" value="1"/>
</dbReference>
<dbReference type="SUPFAM" id="SSF49899">
    <property type="entry name" value="Concanavalin A-like lectins/glucanases"/>
    <property type="match status" value="1"/>
</dbReference>
<keyword evidence="2 4" id="KW-0378">Hydrolase</keyword>
<evidence type="ECO:0000313" key="7">
    <source>
        <dbReference type="EMBL" id="KAG4421025.1"/>
    </source>
</evidence>
<comment type="similarity">
    <text evidence="1 4">Belongs to the glycosyl hydrolase 43 family.</text>
</comment>
<dbReference type="InterPro" id="IPR051795">
    <property type="entry name" value="Glycosyl_Hydrlase_43"/>
</dbReference>
<dbReference type="InterPro" id="IPR006710">
    <property type="entry name" value="Glyco_hydro_43"/>
</dbReference>
<dbReference type="Gene3D" id="2.115.10.20">
    <property type="entry name" value="Glycosyl hydrolase domain, family 43"/>
    <property type="match status" value="1"/>
</dbReference>
<dbReference type="PANTHER" id="PTHR42812">
    <property type="entry name" value="BETA-XYLOSIDASE"/>
    <property type="match status" value="1"/>
</dbReference>
<gene>
    <name evidence="7" type="ORF">IFR04_005788</name>
</gene>
<reference evidence="7" key="1">
    <citation type="submission" date="2021-02" db="EMBL/GenBank/DDBJ databases">
        <title>Genome sequence Cadophora malorum strain M34.</title>
        <authorList>
            <person name="Stefanovic E."/>
            <person name="Vu D."/>
            <person name="Scully C."/>
            <person name="Dijksterhuis J."/>
            <person name="Roader J."/>
            <person name="Houbraken J."/>
        </authorList>
    </citation>
    <scope>NUCLEOTIDE SEQUENCE</scope>
    <source>
        <strain evidence="7">M34</strain>
    </source>
</reference>
<dbReference type="InterPro" id="IPR041542">
    <property type="entry name" value="GH43_C2"/>
</dbReference>
<feature type="signal peptide" evidence="5">
    <location>
        <begin position="1"/>
        <end position="20"/>
    </location>
</feature>